<keyword evidence="7" id="KW-1185">Reference proteome</keyword>
<keyword evidence="2 6" id="KW-0436">Ligase</keyword>
<proteinExistence type="inferred from homology"/>
<feature type="domain" description="AMP-dependent synthetase/ligase" evidence="3">
    <location>
        <begin position="15"/>
        <end position="344"/>
    </location>
</feature>
<dbReference type="InterPro" id="IPR042099">
    <property type="entry name" value="ANL_N_sf"/>
</dbReference>
<dbReference type="PANTHER" id="PTHR43201">
    <property type="entry name" value="ACYL-COA SYNTHETASE"/>
    <property type="match status" value="1"/>
</dbReference>
<evidence type="ECO:0000256" key="1">
    <source>
        <dbReference type="ARBA" id="ARBA00006432"/>
    </source>
</evidence>
<comment type="similarity">
    <text evidence="1">Belongs to the ATP-dependent AMP-binding enzyme family.</text>
</comment>
<evidence type="ECO:0000256" key="2">
    <source>
        <dbReference type="ARBA" id="ARBA00022598"/>
    </source>
</evidence>
<dbReference type="PANTHER" id="PTHR43201:SF5">
    <property type="entry name" value="MEDIUM-CHAIN ACYL-COA LIGASE ACSF2, MITOCHONDRIAL"/>
    <property type="match status" value="1"/>
</dbReference>
<dbReference type="GO" id="GO:0031956">
    <property type="term" value="F:medium-chain fatty acid-CoA ligase activity"/>
    <property type="evidence" value="ECO:0007669"/>
    <property type="project" value="TreeGrafter"/>
</dbReference>
<dbReference type="InterPro" id="IPR045851">
    <property type="entry name" value="AMP-bd_C_sf"/>
</dbReference>
<name>A0A0Q3KD59_9HYPH</name>
<dbReference type="Pfam" id="PF00501">
    <property type="entry name" value="AMP-binding"/>
    <property type="match status" value="1"/>
</dbReference>
<dbReference type="Gene3D" id="3.30.300.30">
    <property type="match status" value="1"/>
</dbReference>
<reference evidence="5 7" key="1">
    <citation type="submission" date="2015-10" db="EMBL/GenBank/DDBJ databases">
        <title>Draft genome of Bosea thiooxidans.</title>
        <authorList>
            <person name="Wang X."/>
        </authorList>
    </citation>
    <scope>NUCLEOTIDE SEQUENCE [LARGE SCALE GENOMIC DNA]</scope>
    <source>
        <strain evidence="5 7">CGMCC 9174</strain>
    </source>
</reference>
<dbReference type="GO" id="GO:0006631">
    <property type="term" value="P:fatty acid metabolic process"/>
    <property type="evidence" value="ECO:0007669"/>
    <property type="project" value="TreeGrafter"/>
</dbReference>
<dbReference type="Pfam" id="PF13193">
    <property type="entry name" value="AMP-binding_C"/>
    <property type="match status" value="1"/>
</dbReference>
<dbReference type="Gene3D" id="3.40.50.12780">
    <property type="entry name" value="N-terminal domain of ligase-like"/>
    <property type="match status" value="1"/>
</dbReference>
<evidence type="ECO:0000259" key="4">
    <source>
        <dbReference type="Pfam" id="PF13193"/>
    </source>
</evidence>
<dbReference type="RefSeq" id="WP_055730982.1">
    <property type="nucleotide sequence ID" value="NZ_FUYX01000002.1"/>
</dbReference>
<sequence length="497" mass="54156">MSAEMSFPARLAQLAAEAPHAVAITFVDADGQETDVTRRELHLRAVRFSRVLAERGVGPGTMVVTGIPNSVEHIVIAIAAWRCGACTVAQSARAPDREFAETLKLLEARFVIADRAGADMGHDDVRAITRDDSRDAEAFPDRIAHPGKATASGGSTGRPKIIVYPHAWVRVPGEIGDISHIGFRSGQIQLVCGPLYHNAPFTWAHFGLFEGHRLILMERFDAARAVDLIERHRCSFMFFAPTMMQRIIRLPDIHARDLSSIRSIFITAAICPVWLKQAWADLIGAEKLEESYGSSEAVGYAHISGPEWLAHRGSVGRAGDGDLKILDAAFNEVPTGEIGEIFFRPTHYPRPTYAYIGSPPAKTTPDGYTSVGDMGHVDAEGFLYIADRRTDLIISGGVNVYPAEVEAVLTEHAAISDAAVVGLPDADWGRRVHAIVEPVDPSGAIPLDELYAWMRERLSAPKIPKTIEFTPALPRDQSGKIRRSALIAARTPEGLSQ</sequence>
<dbReference type="SUPFAM" id="SSF56801">
    <property type="entry name" value="Acetyl-CoA synthetase-like"/>
    <property type="match status" value="1"/>
</dbReference>
<reference evidence="6 8" key="2">
    <citation type="submission" date="2017-02" db="EMBL/GenBank/DDBJ databases">
        <authorList>
            <person name="Peterson S.W."/>
        </authorList>
    </citation>
    <scope>NUCLEOTIDE SEQUENCE [LARGE SCALE GENOMIC DNA]</scope>
    <source>
        <strain evidence="6 8">DSM 9653</strain>
    </source>
</reference>
<protein>
    <submittedName>
        <fullName evidence="6">Bile acid-coenzyme A ligase</fullName>
    </submittedName>
</protein>
<dbReference type="STRING" id="53254.SAMN05660750_00674"/>
<evidence type="ECO:0000313" key="8">
    <source>
        <dbReference type="Proteomes" id="UP000190130"/>
    </source>
</evidence>
<dbReference type="Proteomes" id="UP000190130">
    <property type="component" value="Unassembled WGS sequence"/>
</dbReference>
<gene>
    <name evidence="5" type="ORF">ARD30_25355</name>
    <name evidence="6" type="ORF">SAMN05660750_00674</name>
</gene>
<dbReference type="EMBL" id="FUYX01000002">
    <property type="protein sequence ID" value="SKB44064.1"/>
    <property type="molecule type" value="Genomic_DNA"/>
</dbReference>
<organism evidence="5 7">
    <name type="scientific">Bosea thiooxidans</name>
    <dbReference type="NCBI Taxonomy" id="53254"/>
    <lineage>
        <taxon>Bacteria</taxon>
        <taxon>Pseudomonadati</taxon>
        <taxon>Pseudomonadota</taxon>
        <taxon>Alphaproteobacteria</taxon>
        <taxon>Hyphomicrobiales</taxon>
        <taxon>Boseaceae</taxon>
        <taxon>Bosea</taxon>
    </lineage>
</organism>
<evidence type="ECO:0000259" key="3">
    <source>
        <dbReference type="Pfam" id="PF00501"/>
    </source>
</evidence>
<accession>A0A0Q3KD59</accession>
<evidence type="ECO:0000313" key="6">
    <source>
        <dbReference type="EMBL" id="SKB44064.1"/>
    </source>
</evidence>
<dbReference type="AlphaFoldDB" id="A0A0Q3KD59"/>
<evidence type="ECO:0000313" key="7">
    <source>
        <dbReference type="Proteomes" id="UP000051562"/>
    </source>
</evidence>
<evidence type="ECO:0000313" key="5">
    <source>
        <dbReference type="EMBL" id="KQK27715.1"/>
    </source>
</evidence>
<feature type="domain" description="AMP-binding enzyme C-terminal" evidence="4">
    <location>
        <begin position="404"/>
        <end position="480"/>
    </location>
</feature>
<dbReference type="EMBL" id="LMAR01000094">
    <property type="protein sequence ID" value="KQK27715.1"/>
    <property type="molecule type" value="Genomic_DNA"/>
</dbReference>
<dbReference type="InterPro" id="IPR000873">
    <property type="entry name" value="AMP-dep_synth/lig_dom"/>
</dbReference>
<dbReference type="InterPro" id="IPR025110">
    <property type="entry name" value="AMP-bd_C"/>
</dbReference>
<dbReference type="Proteomes" id="UP000051562">
    <property type="component" value="Unassembled WGS sequence"/>
</dbReference>